<sequence length="224" mass="24922">MLSHTWGDGEISYVDRDSIGRYDTEVAKNGYRKIKYARAQTVKHGLNHPWVRIKCSEKSRADKHSVSALFTLLTSDEVSLGFAFFSVREHTKASCILDHLRRKKCEKVCAYHYVYDIRRYEQTGEDEVISRDGSGRILPIDVGELYGGSSKPVNVSKVKTAKMKRQILWTRAGVAPDGTPSMSATPPVALSSCLHDLLLNGTRFVGGKPFSLALSTGQKENVAE</sequence>
<keyword evidence="2" id="KW-1185">Reference proteome</keyword>
<dbReference type="OrthoDB" id="674604at2759"/>
<reference evidence="1" key="1">
    <citation type="submission" date="2022-10" db="EMBL/GenBank/DDBJ databases">
        <title>Tapping the CABI collections for fungal endophytes: first genome assemblies for Collariella, Neodidymelliopsis, Ascochyta clinopodiicola, Didymella pomorum, Didymosphaeria variabile, Neocosmospora piperis and Neocucurbitaria cava.</title>
        <authorList>
            <person name="Hill R."/>
        </authorList>
    </citation>
    <scope>NUCLEOTIDE SEQUENCE</scope>
    <source>
        <strain evidence="1">IMI 355082</strain>
    </source>
</reference>
<dbReference type="Proteomes" id="UP001140453">
    <property type="component" value="Unassembled WGS sequence"/>
</dbReference>
<protein>
    <submittedName>
        <fullName evidence="1">Uncharacterized protein</fullName>
    </submittedName>
</protein>
<proteinExistence type="predicted"/>
<evidence type="ECO:0000313" key="2">
    <source>
        <dbReference type="Proteomes" id="UP001140453"/>
    </source>
</evidence>
<evidence type="ECO:0000313" key="1">
    <source>
        <dbReference type="EMBL" id="KAJ4386283.1"/>
    </source>
</evidence>
<gene>
    <name evidence="1" type="ORF">N0V93_009176</name>
</gene>
<comment type="caution">
    <text evidence="1">The sequence shown here is derived from an EMBL/GenBank/DDBJ whole genome shotgun (WGS) entry which is preliminary data.</text>
</comment>
<accession>A0A9W8YLJ2</accession>
<name>A0A9W8YLJ2_9PEZI</name>
<organism evidence="1 2">
    <name type="scientific">Gnomoniopsis smithogilvyi</name>
    <dbReference type="NCBI Taxonomy" id="1191159"/>
    <lineage>
        <taxon>Eukaryota</taxon>
        <taxon>Fungi</taxon>
        <taxon>Dikarya</taxon>
        <taxon>Ascomycota</taxon>
        <taxon>Pezizomycotina</taxon>
        <taxon>Sordariomycetes</taxon>
        <taxon>Sordariomycetidae</taxon>
        <taxon>Diaporthales</taxon>
        <taxon>Gnomoniaceae</taxon>
        <taxon>Gnomoniopsis</taxon>
    </lineage>
</organism>
<dbReference type="EMBL" id="JAPEVB010000006">
    <property type="protein sequence ID" value="KAJ4386283.1"/>
    <property type="molecule type" value="Genomic_DNA"/>
</dbReference>
<dbReference type="AlphaFoldDB" id="A0A9W8YLJ2"/>